<dbReference type="InterPro" id="IPR007110">
    <property type="entry name" value="Ig-like_dom"/>
</dbReference>
<dbReference type="AlphaFoldDB" id="A0A4W5MDS9"/>
<dbReference type="PROSITE" id="PS50835">
    <property type="entry name" value="IG_LIKE"/>
    <property type="match status" value="1"/>
</dbReference>
<dbReference type="SUPFAM" id="SSF48726">
    <property type="entry name" value="Immunoglobulin"/>
    <property type="match status" value="1"/>
</dbReference>
<sequence>MVWGDVSQHHQTELVVIAGNLNAMRYREDILLPHVVPFLQAHPDMTLQHDNATSHTARSVLDFLQDRNVSVLPWPAKSPDLNPIEYVWDLLDRRVRARAIPLRNVWELAGVLVEEWGNISQQEVQFVSIVESCVHTNMYTLSLLKINTVDSERTFHFLLSSGLMLTFLSDGPSNVTISGPGALEVGVKASFKCIAQCSPSCSYTWSVYGRTMHGSVVDITVNRHVATESFSCEAHNTITGKTATANETLSVTDSHWCGC</sequence>
<organism evidence="2 3">
    <name type="scientific">Hucho hucho</name>
    <name type="common">huchen</name>
    <dbReference type="NCBI Taxonomy" id="62062"/>
    <lineage>
        <taxon>Eukaryota</taxon>
        <taxon>Metazoa</taxon>
        <taxon>Chordata</taxon>
        <taxon>Craniata</taxon>
        <taxon>Vertebrata</taxon>
        <taxon>Euteleostomi</taxon>
        <taxon>Actinopterygii</taxon>
        <taxon>Neopterygii</taxon>
        <taxon>Teleostei</taxon>
        <taxon>Protacanthopterygii</taxon>
        <taxon>Salmoniformes</taxon>
        <taxon>Salmonidae</taxon>
        <taxon>Salmoninae</taxon>
        <taxon>Hucho</taxon>
    </lineage>
</organism>
<evidence type="ECO:0000313" key="2">
    <source>
        <dbReference type="Ensembl" id="ENSHHUP00000035988.1"/>
    </source>
</evidence>
<dbReference type="Gene3D" id="3.30.420.10">
    <property type="entry name" value="Ribonuclease H-like superfamily/Ribonuclease H"/>
    <property type="match status" value="1"/>
</dbReference>
<reference evidence="3" key="1">
    <citation type="submission" date="2018-06" db="EMBL/GenBank/DDBJ databases">
        <title>Genome assembly of Danube salmon.</title>
        <authorList>
            <person name="Macqueen D.J."/>
            <person name="Gundappa M.K."/>
        </authorList>
    </citation>
    <scope>NUCLEOTIDE SEQUENCE [LARGE SCALE GENOMIC DNA]</scope>
</reference>
<proteinExistence type="predicted"/>
<protein>
    <recommendedName>
        <fullName evidence="1">Ig-like domain-containing protein</fullName>
    </recommendedName>
</protein>
<feature type="domain" description="Ig-like" evidence="1">
    <location>
        <begin position="172"/>
        <end position="250"/>
    </location>
</feature>
<name>A0A4W5MDS9_9TELE</name>
<dbReference type="Proteomes" id="UP000314982">
    <property type="component" value="Unassembled WGS sequence"/>
</dbReference>
<dbReference type="Ensembl" id="ENSHHUT00000037426.1">
    <property type="protein sequence ID" value="ENSHHUP00000035988.1"/>
    <property type="gene ID" value="ENSHHUG00000022635.1"/>
</dbReference>
<dbReference type="GO" id="GO:0003676">
    <property type="term" value="F:nucleic acid binding"/>
    <property type="evidence" value="ECO:0007669"/>
    <property type="project" value="InterPro"/>
</dbReference>
<accession>A0A4W5MDS9</accession>
<evidence type="ECO:0000313" key="3">
    <source>
        <dbReference type="Proteomes" id="UP000314982"/>
    </source>
</evidence>
<dbReference type="Pfam" id="PF13358">
    <property type="entry name" value="DDE_3"/>
    <property type="match status" value="1"/>
</dbReference>
<dbReference type="InterPro" id="IPR038717">
    <property type="entry name" value="Tc1-like_DDE_dom"/>
</dbReference>
<dbReference type="InterPro" id="IPR036397">
    <property type="entry name" value="RNaseH_sf"/>
</dbReference>
<dbReference type="GeneTree" id="ENSGT00940000169433"/>
<keyword evidence="3" id="KW-1185">Reference proteome</keyword>
<reference evidence="2" key="2">
    <citation type="submission" date="2025-08" db="UniProtKB">
        <authorList>
            <consortium name="Ensembl"/>
        </authorList>
    </citation>
    <scope>IDENTIFICATION</scope>
</reference>
<evidence type="ECO:0000259" key="1">
    <source>
        <dbReference type="PROSITE" id="PS50835"/>
    </source>
</evidence>
<reference evidence="2" key="3">
    <citation type="submission" date="2025-09" db="UniProtKB">
        <authorList>
            <consortium name="Ensembl"/>
        </authorList>
    </citation>
    <scope>IDENTIFICATION</scope>
</reference>
<dbReference type="InterPro" id="IPR036179">
    <property type="entry name" value="Ig-like_dom_sf"/>
</dbReference>